<name>A0A3B0AMT9_9BACL</name>
<evidence type="ECO:0008006" key="3">
    <source>
        <dbReference type="Google" id="ProtNLM"/>
    </source>
</evidence>
<reference evidence="1 2" key="1">
    <citation type="journal article" date="2007" name="Int. J. Syst. Evol. Microbiol.">
        <title>Paenibacillus ginsengarvi sp. nov., isolated from soil from ginseng cultivation.</title>
        <authorList>
            <person name="Yoon M.H."/>
            <person name="Ten L.N."/>
            <person name="Im W.T."/>
        </authorList>
    </citation>
    <scope>NUCLEOTIDE SEQUENCE [LARGE SCALE GENOMIC DNA]</scope>
    <source>
        <strain evidence="1 2">KCTC 13059</strain>
    </source>
</reference>
<dbReference type="Proteomes" id="UP000282311">
    <property type="component" value="Unassembled WGS sequence"/>
</dbReference>
<keyword evidence="2" id="KW-1185">Reference proteome</keyword>
<proteinExistence type="predicted"/>
<protein>
    <recommendedName>
        <fullName evidence="3">DUF2190 family protein</fullName>
    </recommendedName>
</protein>
<comment type="caution">
    <text evidence="1">The sequence shown here is derived from an EMBL/GenBank/DDBJ whole genome shotgun (WGS) entry which is preliminary data.</text>
</comment>
<sequence>MKSSFFATISTAYKTFAQAGQAIAKSDGSGFWMCIGRADTTTTAAYGAGVNSLTVASAAGMNTGDAAAVLLEDRTTQWTVISAIAGNTIRLSAALSGNVSAGASVAAMSWL</sequence>
<evidence type="ECO:0000313" key="1">
    <source>
        <dbReference type="EMBL" id="RKN61932.1"/>
    </source>
</evidence>
<dbReference type="AlphaFoldDB" id="A0A3B0AMT9"/>
<dbReference type="EMBL" id="RBAH01000051">
    <property type="protein sequence ID" value="RKN61932.1"/>
    <property type="molecule type" value="Genomic_DNA"/>
</dbReference>
<gene>
    <name evidence="1" type="ORF">D7M11_35240</name>
</gene>
<accession>A0A3B0AMT9</accession>
<organism evidence="1 2">
    <name type="scientific">Paenibacillus ginsengarvi</name>
    <dbReference type="NCBI Taxonomy" id="400777"/>
    <lineage>
        <taxon>Bacteria</taxon>
        <taxon>Bacillati</taxon>
        <taxon>Bacillota</taxon>
        <taxon>Bacilli</taxon>
        <taxon>Bacillales</taxon>
        <taxon>Paenibacillaceae</taxon>
        <taxon>Paenibacillus</taxon>
    </lineage>
</organism>
<dbReference type="OrthoDB" id="10003380at2"/>
<dbReference type="RefSeq" id="WP_120751953.1">
    <property type="nucleotide sequence ID" value="NZ_RBAH01000051.1"/>
</dbReference>
<evidence type="ECO:0000313" key="2">
    <source>
        <dbReference type="Proteomes" id="UP000282311"/>
    </source>
</evidence>